<name>A0A239ACZ4_9ACTN</name>
<keyword evidence="2" id="KW-1185">Reference proteome</keyword>
<dbReference type="EMBL" id="FZOD01000001">
    <property type="protein sequence ID" value="SNR93211.1"/>
    <property type="molecule type" value="Genomic_DNA"/>
</dbReference>
<sequence>MLPTPLHRLLLKTDNKAAGGWRSFDAGFLDRLETFRRAARKQRRIVELMGKDLRQRGASAETAALACYQAGHEIAAGDPDALWPGVAAAFDRLGVVAGLG</sequence>
<dbReference type="Proteomes" id="UP000198282">
    <property type="component" value="Unassembled WGS sequence"/>
</dbReference>
<dbReference type="RefSeq" id="WP_089205274.1">
    <property type="nucleotide sequence ID" value="NZ_FZOD01000001.1"/>
</dbReference>
<evidence type="ECO:0000313" key="1">
    <source>
        <dbReference type="EMBL" id="SNR93211.1"/>
    </source>
</evidence>
<reference evidence="1 2" key="1">
    <citation type="submission" date="2017-06" db="EMBL/GenBank/DDBJ databases">
        <authorList>
            <person name="Kim H.J."/>
            <person name="Triplett B.A."/>
        </authorList>
    </citation>
    <scope>NUCLEOTIDE SEQUENCE [LARGE SCALE GENOMIC DNA]</scope>
    <source>
        <strain evidence="1 2">CGMCC 4.2132</strain>
    </source>
</reference>
<dbReference type="OrthoDB" id="4746440at2"/>
<gene>
    <name evidence="1" type="ORF">SAMN05216276_1001291</name>
</gene>
<dbReference type="AlphaFoldDB" id="A0A239ACZ4"/>
<organism evidence="1 2">
    <name type="scientific">Streptosporangium subroseum</name>
    <dbReference type="NCBI Taxonomy" id="106412"/>
    <lineage>
        <taxon>Bacteria</taxon>
        <taxon>Bacillati</taxon>
        <taxon>Actinomycetota</taxon>
        <taxon>Actinomycetes</taxon>
        <taxon>Streptosporangiales</taxon>
        <taxon>Streptosporangiaceae</taxon>
        <taxon>Streptosporangium</taxon>
    </lineage>
</organism>
<protein>
    <submittedName>
        <fullName evidence="1">Uncharacterized protein</fullName>
    </submittedName>
</protein>
<accession>A0A239ACZ4</accession>
<proteinExistence type="predicted"/>
<evidence type="ECO:0000313" key="2">
    <source>
        <dbReference type="Proteomes" id="UP000198282"/>
    </source>
</evidence>